<organism evidence="1 2">
    <name type="scientific">Vagococcus entomophilus</name>
    <dbReference type="NCBI Taxonomy" id="1160095"/>
    <lineage>
        <taxon>Bacteria</taxon>
        <taxon>Bacillati</taxon>
        <taxon>Bacillota</taxon>
        <taxon>Bacilli</taxon>
        <taxon>Lactobacillales</taxon>
        <taxon>Enterococcaceae</taxon>
        <taxon>Vagococcus</taxon>
    </lineage>
</organism>
<evidence type="ECO:0000313" key="2">
    <source>
        <dbReference type="Proteomes" id="UP000288669"/>
    </source>
</evidence>
<reference evidence="1 2" key="1">
    <citation type="submission" date="2017-05" db="EMBL/GenBank/DDBJ databases">
        <title>Vagococcus spp. assemblies.</title>
        <authorList>
            <person name="Gulvik C.A."/>
        </authorList>
    </citation>
    <scope>NUCLEOTIDE SEQUENCE [LARGE SCALE GENOMIC DNA]</scope>
    <source>
        <strain evidence="1 2">DSM 24756</strain>
    </source>
</reference>
<evidence type="ECO:0000313" key="1">
    <source>
        <dbReference type="EMBL" id="RSU06173.1"/>
    </source>
</evidence>
<accession>A0A430AF15</accession>
<comment type="caution">
    <text evidence="1">The sequence shown here is derived from an EMBL/GenBank/DDBJ whole genome shotgun (WGS) entry which is preliminary data.</text>
</comment>
<proteinExistence type="predicted"/>
<dbReference type="OrthoDB" id="2236369at2"/>
<dbReference type="EMBL" id="NGJZ01000004">
    <property type="protein sequence ID" value="RSU06173.1"/>
    <property type="molecule type" value="Genomic_DNA"/>
</dbReference>
<protein>
    <submittedName>
        <fullName evidence="1">Uncharacterized protein</fullName>
    </submittedName>
</protein>
<gene>
    <name evidence="1" type="ORF">CBF30_10675</name>
</gene>
<dbReference type="AlphaFoldDB" id="A0A430AF15"/>
<name>A0A430AF15_9ENTE</name>
<sequence>MTISERNYKNLSDKVYWTDLRHKNYAPTMVDDAVHDFGGSDFEILKVKNNTSNGMQAMAVAPVNKDGKVDMSEVMIAYAGTNSDDNKDI</sequence>
<dbReference type="RefSeq" id="WP_126826541.1">
    <property type="nucleotide sequence ID" value="NZ_JBHLWU010000003.1"/>
</dbReference>
<keyword evidence="2" id="KW-1185">Reference proteome</keyword>
<dbReference type="Proteomes" id="UP000288669">
    <property type="component" value="Unassembled WGS sequence"/>
</dbReference>